<evidence type="ECO:0000256" key="3">
    <source>
        <dbReference type="ARBA" id="ARBA00022729"/>
    </source>
</evidence>
<dbReference type="Proteomes" id="UP000004848">
    <property type="component" value="Unassembled WGS sequence"/>
</dbReference>
<proteinExistence type="inferred from homology"/>
<dbReference type="InterPro" id="IPR028082">
    <property type="entry name" value="Peripla_BP_I"/>
</dbReference>
<name>A0NRH0_ROSAI</name>
<evidence type="ECO:0000256" key="2">
    <source>
        <dbReference type="ARBA" id="ARBA00007639"/>
    </source>
</evidence>
<evidence type="ECO:0000256" key="1">
    <source>
        <dbReference type="ARBA" id="ARBA00004196"/>
    </source>
</evidence>
<accession>A0NRH0</accession>
<dbReference type="GO" id="GO:0030246">
    <property type="term" value="F:carbohydrate binding"/>
    <property type="evidence" value="ECO:0007669"/>
    <property type="project" value="UniProtKB-ARBA"/>
</dbReference>
<evidence type="ECO:0000313" key="5">
    <source>
        <dbReference type="EMBL" id="EAV44751.1"/>
    </source>
</evidence>
<gene>
    <name evidence="5" type="ORF">SIAM614_07723</name>
</gene>
<dbReference type="InterPro" id="IPR025997">
    <property type="entry name" value="SBP_2_dom"/>
</dbReference>
<comment type="similarity">
    <text evidence="2">Belongs to the bacterial solute-binding protein 2 family.</text>
</comment>
<dbReference type="SUPFAM" id="SSF53822">
    <property type="entry name" value="Periplasmic binding protein-like I"/>
    <property type="match status" value="1"/>
</dbReference>
<protein>
    <submittedName>
        <fullName evidence="5">ABC transporter, substrate binding protein (Ribose)</fullName>
    </submittedName>
</protein>
<keyword evidence="3" id="KW-0732">Signal</keyword>
<dbReference type="PANTHER" id="PTHR46847">
    <property type="entry name" value="D-ALLOSE-BINDING PERIPLASMIC PROTEIN-RELATED"/>
    <property type="match status" value="1"/>
</dbReference>
<dbReference type="EMBL" id="AAUW01000005">
    <property type="protein sequence ID" value="EAV44751.1"/>
    <property type="molecule type" value="Genomic_DNA"/>
</dbReference>
<organism evidence="5 6">
    <name type="scientific">Roseibium aggregatum (strain ATCC 25650 / DSM 13394 / JCM 20685 / NBRC 16684 / NCIMB 2208 / IAM 12614 / B1)</name>
    <name type="common">Stappia aggregata</name>
    <dbReference type="NCBI Taxonomy" id="384765"/>
    <lineage>
        <taxon>Bacteria</taxon>
        <taxon>Pseudomonadati</taxon>
        <taxon>Pseudomonadota</taxon>
        <taxon>Alphaproteobacteria</taxon>
        <taxon>Hyphomicrobiales</taxon>
        <taxon>Stappiaceae</taxon>
        <taxon>Roseibium</taxon>
    </lineage>
</organism>
<dbReference type="PANTHER" id="PTHR46847:SF1">
    <property type="entry name" value="D-ALLOSE-BINDING PERIPLASMIC PROTEIN-RELATED"/>
    <property type="match status" value="1"/>
</dbReference>
<sequence length="385" mass="42092">MTGEKNGQKIHYGYKTIHFGYFRGGIIRERCAGFLMTLTVSAYPCQEEARFRIQTIRLVFQGGNEMTNTFRSLLVATTAIAGLTLTGAASAETMKIGITQNNVGVDSYQTTYEKAFIAAADANADVETVVLDAGGDVARQIAQMEDLIQQEVDAIIIWPTNGEAVIPAVRKAFKADIPVIVTNSNIAEQGFEFVKSFSGPDNITQGSRSAEIMCDKFKDMGIENEARIVQISGQPGYTTAIERAKGFEDRLPEVCPNVTLMETQPGDWNREKSQKVMEAFLVKYDDIDGVYAGDDNMGVGALNAAKAAGREGIIFVGATNFSVGYEAMERGEYWGSIYQSPVDDAEAALQTAIDILSGKDVPFLNYFDTPKITQDNMAEFEKPVF</sequence>
<evidence type="ECO:0000313" key="6">
    <source>
        <dbReference type="Proteomes" id="UP000004848"/>
    </source>
</evidence>
<reference evidence="5 6" key="1">
    <citation type="submission" date="2006-05" db="EMBL/GenBank/DDBJ databases">
        <authorList>
            <person name="King G."/>
            <person name="Ferriera S."/>
            <person name="Johnson J."/>
            <person name="Kravitz S."/>
            <person name="Beeson K."/>
            <person name="Sutton G."/>
            <person name="Rogers Y.-H."/>
            <person name="Friedman R."/>
            <person name="Frazier M."/>
            <person name="Venter J.C."/>
        </authorList>
    </citation>
    <scope>NUCLEOTIDE SEQUENCE [LARGE SCALE GENOMIC DNA]</scope>
    <source>
        <strain evidence="6">ATCC 25650 / DSM 13394 / JCM 20685 / NBRC 16684 / NCIMB 2208 / IAM 12614 / B1</strain>
    </source>
</reference>
<dbReference type="Pfam" id="PF13407">
    <property type="entry name" value="Peripla_BP_4"/>
    <property type="match status" value="1"/>
</dbReference>
<dbReference type="Gene3D" id="3.40.50.2300">
    <property type="match status" value="2"/>
</dbReference>
<dbReference type="GO" id="GO:0030313">
    <property type="term" value="C:cell envelope"/>
    <property type="evidence" value="ECO:0007669"/>
    <property type="project" value="UniProtKB-SubCell"/>
</dbReference>
<feature type="domain" description="Periplasmic binding protein" evidence="4">
    <location>
        <begin position="101"/>
        <end position="360"/>
    </location>
</feature>
<dbReference type="CDD" id="cd01536">
    <property type="entry name" value="PBP1_ABC_sugar_binding-like"/>
    <property type="match status" value="1"/>
</dbReference>
<comment type="subcellular location">
    <subcellularLocation>
        <location evidence="1">Cell envelope</location>
    </subcellularLocation>
</comment>
<evidence type="ECO:0000259" key="4">
    <source>
        <dbReference type="Pfam" id="PF13407"/>
    </source>
</evidence>
<dbReference type="eggNOG" id="COG1879">
    <property type="taxonomic scope" value="Bacteria"/>
</dbReference>
<dbReference type="AlphaFoldDB" id="A0NRH0"/>
<comment type="caution">
    <text evidence="5">The sequence shown here is derived from an EMBL/GenBank/DDBJ whole genome shotgun (WGS) entry which is preliminary data.</text>
</comment>